<evidence type="ECO:0000313" key="3">
    <source>
        <dbReference type="Proteomes" id="UP000030518"/>
    </source>
</evidence>
<feature type="chain" id="PRO_5001996824" description="Secreted protein" evidence="1">
    <location>
        <begin position="35"/>
        <end position="194"/>
    </location>
</feature>
<dbReference type="EMBL" id="JRKJ01000002">
    <property type="protein sequence ID" value="KGQ20778.1"/>
    <property type="molecule type" value="Genomic_DNA"/>
</dbReference>
<evidence type="ECO:0008006" key="4">
    <source>
        <dbReference type="Google" id="ProtNLM"/>
    </source>
</evidence>
<feature type="signal peptide" evidence="1">
    <location>
        <begin position="1"/>
        <end position="34"/>
    </location>
</feature>
<name>A0A0A2WLT8_9GAMM</name>
<evidence type="ECO:0000256" key="1">
    <source>
        <dbReference type="SAM" id="SignalP"/>
    </source>
</evidence>
<keyword evidence="3" id="KW-1185">Reference proteome</keyword>
<protein>
    <recommendedName>
        <fullName evidence="4">Secreted protein</fullName>
    </recommendedName>
</protein>
<accession>A0A0A2WLT8</accession>
<sequence>MQHVSVAAPKPRALSCLIALSSMLALSSCNPAYQKPASPENTASVRFTTPQEKGWSSAMNAYVHDGSDKCGTPKKIFSMGGGMFNFGGGKKADGDIGMPKDPATTYVPGRYYETRVPVDKRFDFTVAGGERDGQCFLSGSFQPEANALYEVTYKTDRFKCYVRVDRLVADNGAVSRSRETTAHMRSRPCTAFWN</sequence>
<evidence type="ECO:0000313" key="2">
    <source>
        <dbReference type="EMBL" id="KGQ20778.1"/>
    </source>
</evidence>
<dbReference type="AlphaFoldDB" id="A0A0A2WLT8"/>
<dbReference type="RefSeq" id="WP_036165489.1">
    <property type="nucleotide sequence ID" value="NZ_JRKJ01000002.1"/>
</dbReference>
<proteinExistence type="predicted"/>
<reference evidence="2 3" key="1">
    <citation type="submission" date="2014-09" db="EMBL/GenBank/DDBJ databases">
        <title>Genome sequences of Lysobacter dokdonensis DS-58.</title>
        <authorList>
            <person name="Kim J.F."/>
            <person name="Kwak M.-J."/>
        </authorList>
    </citation>
    <scope>NUCLEOTIDE SEQUENCE [LARGE SCALE GENOMIC DNA]</scope>
    <source>
        <strain evidence="2 3">DS-58</strain>
    </source>
</reference>
<dbReference type="PATRIC" id="fig|1300345.3.peg.608"/>
<comment type="caution">
    <text evidence="2">The sequence shown here is derived from an EMBL/GenBank/DDBJ whole genome shotgun (WGS) entry which is preliminary data.</text>
</comment>
<gene>
    <name evidence="2" type="ORF">LF41_1318</name>
</gene>
<dbReference type="STRING" id="1300345.LF41_1318"/>
<organism evidence="2 3">
    <name type="scientific">Lysobacter dokdonensis DS-58</name>
    <dbReference type="NCBI Taxonomy" id="1300345"/>
    <lineage>
        <taxon>Bacteria</taxon>
        <taxon>Pseudomonadati</taxon>
        <taxon>Pseudomonadota</taxon>
        <taxon>Gammaproteobacteria</taxon>
        <taxon>Lysobacterales</taxon>
        <taxon>Lysobacteraceae</taxon>
        <taxon>Noviluteimonas</taxon>
    </lineage>
</organism>
<keyword evidence="1" id="KW-0732">Signal</keyword>
<dbReference type="Proteomes" id="UP000030518">
    <property type="component" value="Unassembled WGS sequence"/>
</dbReference>